<reference evidence="9 10" key="1">
    <citation type="journal article" date="2015" name="BMC Genomics">
        <title>Comparative genomics and metabolic profiling of the genus Lysobacter.</title>
        <authorList>
            <person name="de Bruijn I."/>
            <person name="Cheng X."/>
            <person name="de Jager V."/>
            <person name="Exposito R.G."/>
            <person name="Watrous J."/>
            <person name="Patel N."/>
            <person name="Postma J."/>
            <person name="Dorrestein P.C."/>
            <person name="Kobayashi D."/>
            <person name="Raaijmakers J.M."/>
        </authorList>
    </citation>
    <scope>NUCLEOTIDE SEQUENCE [LARGE SCALE GENOMIC DNA]</scope>
    <source>
        <strain evidence="9 10">76</strain>
    </source>
</reference>
<evidence type="ECO:0000313" key="9">
    <source>
        <dbReference type="EMBL" id="ALN83185.1"/>
    </source>
</evidence>
<accession>A0A0S2FI73</accession>
<keyword evidence="4" id="KW-0201">Cytochrome c-type biogenesis</keyword>
<feature type="transmembrane region" description="Helical" evidence="7">
    <location>
        <begin position="195"/>
        <end position="220"/>
    </location>
</feature>
<sequence>MIALALAALAGMATLLSPCVLPMLPIVLARGAGGDRREPLLISVGFIGAFAGGGIALGLLASSSGRFEAAVRLAAITVLLLAGLSCVWPQVFERVQARWLAGSRLLAWRPRAAGPGGALLVGVSLGIAWTPCAGPILASVLALAAGAQDPARASALLGMYALGAAAPLMAVIYGGRWAAARMASLQRHTGWLRRAFGVVAVAMALLQLAQLDTALIAWLLPWLPSISTGL</sequence>
<dbReference type="InterPro" id="IPR003834">
    <property type="entry name" value="Cyt_c_assmbl_TM_dom"/>
</dbReference>
<name>A0A0S2FI73_LYSAN</name>
<dbReference type="STRING" id="84531.LA76x_5083"/>
<feature type="transmembrane region" description="Helical" evidence="7">
    <location>
        <begin position="39"/>
        <end position="61"/>
    </location>
</feature>
<dbReference type="GO" id="GO:0016020">
    <property type="term" value="C:membrane"/>
    <property type="evidence" value="ECO:0007669"/>
    <property type="project" value="UniProtKB-SubCell"/>
</dbReference>
<evidence type="ECO:0000256" key="2">
    <source>
        <dbReference type="ARBA" id="ARBA00006143"/>
    </source>
</evidence>
<dbReference type="InterPro" id="IPR051790">
    <property type="entry name" value="Cytochrome_c-biogenesis_DsbD"/>
</dbReference>
<keyword evidence="3 7" id="KW-0812">Transmembrane</keyword>
<evidence type="ECO:0000256" key="7">
    <source>
        <dbReference type="SAM" id="Phobius"/>
    </source>
</evidence>
<feature type="transmembrane region" description="Helical" evidence="7">
    <location>
        <begin position="73"/>
        <end position="92"/>
    </location>
</feature>
<keyword evidence="5 7" id="KW-1133">Transmembrane helix</keyword>
<dbReference type="OrthoDB" id="9811352at2"/>
<evidence type="ECO:0000256" key="6">
    <source>
        <dbReference type="ARBA" id="ARBA00023136"/>
    </source>
</evidence>
<evidence type="ECO:0000256" key="4">
    <source>
        <dbReference type="ARBA" id="ARBA00022748"/>
    </source>
</evidence>
<gene>
    <name evidence="9" type="ORF">LA76x_5083</name>
</gene>
<dbReference type="eggNOG" id="COG0785">
    <property type="taxonomic scope" value="Bacteria"/>
</dbReference>
<dbReference type="PANTHER" id="PTHR31272">
    <property type="entry name" value="CYTOCHROME C-TYPE BIOGENESIS PROTEIN HI_1454-RELATED"/>
    <property type="match status" value="1"/>
</dbReference>
<dbReference type="Proteomes" id="UP000060787">
    <property type="component" value="Chromosome"/>
</dbReference>
<evidence type="ECO:0000256" key="3">
    <source>
        <dbReference type="ARBA" id="ARBA00022692"/>
    </source>
</evidence>
<feature type="domain" description="Cytochrome C biogenesis protein transmembrane" evidence="8">
    <location>
        <begin position="3"/>
        <end position="208"/>
    </location>
</feature>
<evidence type="ECO:0000313" key="10">
    <source>
        <dbReference type="Proteomes" id="UP000060787"/>
    </source>
</evidence>
<organism evidence="9 10">
    <name type="scientific">Lysobacter antibioticus</name>
    <dbReference type="NCBI Taxonomy" id="84531"/>
    <lineage>
        <taxon>Bacteria</taxon>
        <taxon>Pseudomonadati</taxon>
        <taxon>Pseudomonadota</taxon>
        <taxon>Gammaproteobacteria</taxon>
        <taxon>Lysobacterales</taxon>
        <taxon>Lysobacteraceae</taxon>
        <taxon>Lysobacter</taxon>
    </lineage>
</organism>
<evidence type="ECO:0000256" key="1">
    <source>
        <dbReference type="ARBA" id="ARBA00004141"/>
    </source>
</evidence>
<dbReference type="PANTHER" id="PTHR31272:SF9">
    <property type="entry name" value="BLL1027 PROTEIN"/>
    <property type="match status" value="1"/>
</dbReference>
<feature type="transmembrane region" description="Helical" evidence="7">
    <location>
        <begin position="112"/>
        <end position="143"/>
    </location>
</feature>
<feature type="transmembrane region" description="Helical" evidence="7">
    <location>
        <begin position="155"/>
        <end position="175"/>
    </location>
</feature>
<dbReference type="AlphaFoldDB" id="A0A0S2FI73"/>
<keyword evidence="10" id="KW-1185">Reference proteome</keyword>
<evidence type="ECO:0000256" key="5">
    <source>
        <dbReference type="ARBA" id="ARBA00022989"/>
    </source>
</evidence>
<dbReference type="RefSeq" id="WP_057919721.1">
    <property type="nucleotide sequence ID" value="NZ_CP011129.1"/>
</dbReference>
<dbReference type="GO" id="GO:0017004">
    <property type="term" value="P:cytochrome complex assembly"/>
    <property type="evidence" value="ECO:0007669"/>
    <property type="project" value="UniProtKB-KW"/>
</dbReference>
<dbReference type="EMBL" id="CP011129">
    <property type="protein sequence ID" value="ALN83185.1"/>
    <property type="molecule type" value="Genomic_DNA"/>
</dbReference>
<dbReference type="PATRIC" id="fig|84531.7.peg.358"/>
<protein>
    <submittedName>
        <fullName evidence="9">Cytochrome C biogenesis transmembrane region family protein</fullName>
    </submittedName>
</protein>
<proteinExistence type="inferred from homology"/>
<evidence type="ECO:0000259" key="8">
    <source>
        <dbReference type="Pfam" id="PF02683"/>
    </source>
</evidence>
<comment type="similarity">
    <text evidence="2">Belongs to the DsbD family.</text>
</comment>
<comment type="subcellular location">
    <subcellularLocation>
        <location evidence="1">Membrane</location>
        <topology evidence="1">Multi-pass membrane protein</topology>
    </subcellularLocation>
</comment>
<dbReference type="KEGG" id="laq:GLA29479_361"/>
<dbReference type="Pfam" id="PF02683">
    <property type="entry name" value="DsbD_TM"/>
    <property type="match status" value="1"/>
</dbReference>
<dbReference type="KEGG" id="lab:LA76x_5083"/>
<keyword evidence="6 7" id="KW-0472">Membrane</keyword>